<keyword evidence="1" id="KW-1015">Disulfide bond</keyword>
<dbReference type="WBParaSite" id="DME_0001079601-mRNA-1">
    <property type="protein sequence ID" value="DME_0001079601-mRNA-1"/>
    <property type="gene ID" value="DME_0001079601"/>
</dbReference>
<dbReference type="Pfam" id="PF01549">
    <property type="entry name" value="ShK"/>
    <property type="match status" value="1"/>
</dbReference>
<reference evidence="3 5" key="2">
    <citation type="submission" date="2018-11" db="EMBL/GenBank/DDBJ databases">
        <authorList>
            <consortium name="Pathogen Informatics"/>
        </authorList>
    </citation>
    <scope>NUCLEOTIDE SEQUENCE [LARGE SCALE GENOMIC DNA]</scope>
</reference>
<dbReference type="Gene3D" id="1.10.10.1940">
    <property type="match status" value="1"/>
</dbReference>
<protein>
    <submittedName>
        <fullName evidence="6">ShKT domain-containing protein</fullName>
    </submittedName>
</protein>
<comment type="caution">
    <text evidence="1">Lacks conserved residue(s) required for the propagation of feature annotation.</text>
</comment>
<organism evidence="4 6">
    <name type="scientific">Dracunculus medinensis</name>
    <name type="common">Guinea worm</name>
    <dbReference type="NCBI Taxonomy" id="318479"/>
    <lineage>
        <taxon>Eukaryota</taxon>
        <taxon>Metazoa</taxon>
        <taxon>Ecdysozoa</taxon>
        <taxon>Nematoda</taxon>
        <taxon>Chromadorea</taxon>
        <taxon>Rhabditida</taxon>
        <taxon>Spirurina</taxon>
        <taxon>Dracunculoidea</taxon>
        <taxon>Dracunculidae</taxon>
        <taxon>Dracunculus</taxon>
    </lineage>
</organism>
<dbReference type="PROSITE" id="PS51670">
    <property type="entry name" value="SHKT"/>
    <property type="match status" value="1"/>
</dbReference>
<evidence type="ECO:0000313" key="3">
    <source>
        <dbReference type="EMBL" id="VDN60987.1"/>
    </source>
</evidence>
<dbReference type="EMBL" id="UYYG01001307">
    <property type="protein sequence ID" value="VDN60987.1"/>
    <property type="molecule type" value="Genomic_DNA"/>
</dbReference>
<keyword evidence="5" id="KW-1185">Reference proteome</keyword>
<sequence>MDAEGWWRFVPTAMSEGYAKKHVSQETALQIKQVDYIHFIIQLLSKAERIKNFLEIVKSNIVAVPPAGSCRDEHADCPKYRNLCNIGDYATHMRVKCRMTCSLC</sequence>
<evidence type="ECO:0000313" key="4">
    <source>
        <dbReference type="Proteomes" id="UP000038040"/>
    </source>
</evidence>
<feature type="disulfide bond" evidence="1">
    <location>
        <begin position="70"/>
        <end position="104"/>
    </location>
</feature>
<evidence type="ECO:0000259" key="2">
    <source>
        <dbReference type="PROSITE" id="PS51670"/>
    </source>
</evidence>
<proteinExistence type="predicted"/>
<reference evidence="6" key="1">
    <citation type="submission" date="2017-02" db="UniProtKB">
        <authorList>
            <consortium name="WormBaseParasite"/>
        </authorList>
    </citation>
    <scope>IDENTIFICATION</scope>
</reference>
<evidence type="ECO:0000313" key="6">
    <source>
        <dbReference type="WBParaSite" id="DME_0001079601-mRNA-1"/>
    </source>
</evidence>
<dbReference type="AlphaFoldDB" id="A0A0N4URW4"/>
<dbReference type="Proteomes" id="UP000038040">
    <property type="component" value="Unplaced"/>
</dbReference>
<dbReference type="Proteomes" id="UP000274756">
    <property type="component" value="Unassembled WGS sequence"/>
</dbReference>
<gene>
    <name evidence="3" type="ORF">DME_LOCUS10960</name>
</gene>
<accession>A0A0N4URW4</accession>
<feature type="domain" description="ShKT" evidence="2">
    <location>
        <begin position="70"/>
        <end position="104"/>
    </location>
</feature>
<dbReference type="InterPro" id="IPR003582">
    <property type="entry name" value="ShKT_dom"/>
</dbReference>
<name>A0A0N4URW4_DRAME</name>
<evidence type="ECO:0000313" key="5">
    <source>
        <dbReference type="Proteomes" id="UP000274756"/>
    </source>
</evidence>
<evidence type="ECO:0000256" key="1">
    <source>
        <dbReference type="PROSITE-ProRule" id="PRU01005"/>
    </source>
</evidence>